<dbReference type="SMART" id="SM00642">
    <property type="entry name" value="Aamy"/>
    <property type="match status" value="1"/>
</dbReference>
<name>A0A328BIN8_9BACT</name>
<dbReference type="Proteomes" id="UP000248553">
    <property type="component" value="Unassembled WGS sequence"/>
</dbReference>
<dbReference type="EMBL" id="QHKM01000003">
    <property type="protein sequence ID" value="RAK66807.1"/>
    <property type="molecule type" value="Genomic_DNA"/>
</dbReference>
<proteinExistence type="predicted"/>
<feature type="domain" description="Glycosyl hydrolase family 13 catalytic" evidence="1">
    <location>
        <begin position="77"/>
        <end position="499"/>
    </location>
</feature>
<accession>A0A328BIN8</accession>
<dbReference type="Pfam" id="PF00128">
    <property type="entry name" value="Alpha-amylase"/>
    <property type="match status" value="1"/>
</dbReference>
<dbReference type="NCBIfam" id="TIGR04183">
    <property type="entry name" value="Por_Secre_tail"/>
    <property type="match status" value="1"/>
</dbReference>
<gene>
    <name evidence="2" type="ORF">DLM85_11380</name>
</gene>
<dbReference type="InterPro" id="IPR017853">
    <property type="entry name" value="GH"/>
</dbReference>
<dbReference type="AlphaFoldDB" id="A0A328BIN8"/>
<dbReference type="SUPFAM" id="SSF51445">
    <property type="entry name" value="(Trans)glycosidases"/>
    <property type="match status" value="1"/>
</dbReference>
<protein>
    <recommendedName>
        <fullName evidence="1">Glycosyl hydrolase family 13 catalytic domain-containing protein</fullName>
    </recommendedName>
</protein>
<dbReference type="GO" id="GO:0005975">
    <property type="term" value="P:carbohydrate metabolic process"/>
    <property type="evidence" value="ECO:0007669"/>
    <property type="project" value="InterPro"/>
</dbReference>
<sequence length="836" mass="90893">MIPPGLKNLRKRLWNLKIFRNLPPRFACTHPGSVPFPLPHSQPLLMLKIWRTASRLGTLAAVGVALLLGSPAQAQSKVVLQGFWWDYWNSNYPNGWANYLAELAPRLKAMGVDAVWIPPSIKNGNQGNGYSPFDHYDLGDKYQKGFVGTRLGTKDELLRMVAVLHANGIEVVQDVVLNHVDGAGSQSGAGGQDPAAWEDYNTSKYKNFRYVSYNTPASAEDAANYLARSGRWPKNWQNFNPNPGNNSTSGDWNAVYFGPDVSYYSGSYGSSSNATFNPAQTADYMRTGARNWLIWYKKQVGFDGVRLDAVKHFPDFATEDFLYNLQSNAGWASGGAGMYAVGEWVGGGSQLDQWCTNVQNRAGTFDFGLRNGLYSIVSGGGNFDLGSLPGYQQGTRVVNIGGQYVHRTVPFVNNHDTFRPQTGSTGNYTGWNTGSELAPHIDPFDPRLSATYAAALALDGSPQIFFEDLFNVGNTGKRFSHKPTNTTDLPTRSDLENLIWCHQNLRFKDGAYKVRYQAADHLVIERSTKALIGINDNFSAWQNNTVSCDFAPGTVLKDYSGANGTATVTVSGSQTVSINTPPCNGTATAGRRGYSVWAPVNIGTNYVRAAMSTTQEWELNDDLGDRDTRSLGQGGKLPASSTAWRTAGRIYVAANKTVSYNLFPSNGAYSLVVGLYNAAGTLVSSKTGTGTLTGTYTPTADGWITLRARQNATTNPAQPAFVKVTYTAPTVINTATAGRSATVTSTADAKLNVAADLQLYPNPTAADRIELTLVAPEEQTVTLQLHDLTGRRVHQEALKLYPGSTTTRLQPARQLPAGVYTVSVPELHLTRKLVVK</sequence>
<reference evidence="3" key="1">
    <citation type="submission" date="2018-05" db="EMBL/GenBank/DDBJ databases">
        <authorList>
            <person name="Nie L."/>
        </authorList>
    </citation>
    <scope>NUCLEOTIDE SEQUENCE [LARGE SCALE GENOMIC DNA]</scope>
    <source>
        <strain evidence="3">NL</strain>
    </source>
</reference>
<evidence type="ECO:0000259" key="1">
    <source>
        <dbReference type="SMART" id="SM00642"/>
    </source>
</evidence>
<dbReference type="Gene3D" id="2.60.40.1180">
    <property type="entry name" value="Golgi alpha-mannosidase II"/>
    <property type="match status" value="1"/>
</dbReference>
<dbReference type="Gene3D" id="3.20.20.80">
    <property type="entry name" value="Glycosidases"/>
    <property type="match status" value="1"/>
</dbReference>
<dbReference type="InterPro" id="IPR006047">
    <property type="entry name" value="GH13_cat_dom"/>
</dbReference>
<dbReference type="OrthoDB" id="9806009at2"/>
<comment type="caution">
    <text evidence="2">The sequence shown here is derived from an EMBL/GenBank/DDBJ whole genome shotgun (WGS) entry which is preliminary data.</text>
</comment>
<dbReference type="InterPro" id="IPR026444">
    <property type="entry name" value="Secre_tail"/>
</dbReference>
<organism evidence="2 3">
    <name type="scientific">Hymenobacter edaphi</name>
    <dbReference type="NCBI Taxonomy" id="2211146"/>
    <lineage>
        <taxon>Bacteria</taxon>
        <taxon>Pseudomonadati</taxon>
        <taxon>Bacteroidota</taxon>
        <taxon>Cytophagia</taxon>
        <taxon>Cytophagales</taxon>
        <taxon>Hymenobacteraceae</taxon>
        <taxon>Hymenobacter</taxon>
    </lineage>
</organism>
<dbReference type="InterPro" id="IPR013780">
    <property type="entry name" value="Glyco_hydro_b"/>
</dbReference>
<dbReference type="PANTHER" id="PTHR43447">
    <property type="entry name" value="ALPHA-AMYLASE"/>
    <property type="match status" value="1"/>
</dbReference>
<keyword evidence="3" id="KW-1185">Reference proteome</keyword>
<evidence type="ECO:0000313" key="2">
    <source>
        <dbReference type="EMBL" id="RAK66807.1"/>
    </source>
</evidence>
<evidence type="ECO:0000313" key="3">
    <source>
        <dbReference type="Proteomes" id="UP000248553"/>
    </source>
</evidence>